<organism evidence="3 4">
    <name type="scientific">Dorcoceras hygrometricum</name>
    <dbReference type="NCBI Taxonomy" id="472368"/>
    <lineage>
        <taxon>Eukaryota</taxon>
        <taxon>Viridiplantae</taxon>
        <taxon>Streptophyta</taxon>
        <taxon>Embryophyta</taxon>
        <taxon>Tracheophyta</taxon>
        <taxon>Spermatophyta</taxon>
        <taxon>Magnoliopsida</taxon>
        <taxon>eudicotyledons</taxon>
        <taxon>Gunneridae</taxon>
        <taxon>Pentapetalae</taxon>
        <taxon>asterids</taxon>
        <taxon>lamiids</taxon>
        <taxon>Lamiales</taxon>
        <taxon>Gesneriaceae</taxon>
        <taxon>Didymocarpoideae</taxon>
        <taxon>Trichosporeae</taxon>
        <taxon>Loxocarpinae</taxon>
        <taxon>Dorcoceras</taxon>
    </lineage>
</organism>
<evidence type="ECO:0000256" key="2">
    <source>
        <dbReference type="SAM" id="MobiDB-lite"/>
    </source>
</evidence>
<evidence type="ECO:0000256" key="1">
    <source>
        <dbReference type="ARBA" id="ARBA00034773"/>
    </source>
</evidence>
<protein>
    <submittedName>
        <fullName evidence="3">Protein TPRXL-like</fullName>
    </submittedName>
</protein>
<dbReference type="Proteomes" id="UP000250235">
    <property type="component" value="Unassembled WGS sequence"/>
</dbReference>
<evidence type="ECO:0000313" key="3">
    <source>
        <dbReference type="EMBL" id="KZV30544.1"/>
    </source>
</evidence>
<gene>
    <name evidence="3" type="ORF">F511_05694</name>
</gene>
<feature type="compositionally biased region" description="Low complexity" evidence="2">
    <location>
        <begin position="101"/>
        <end position="121"/>
    </location>
</feature>
<feature type="region of interest" description="Disordered" evidence="2">
    <location>
        <begin position="1"/>
        <end position="135"/>
    </location>
</feature>
<dbReference type="PANTHER" id="PTHR33083:SF50">
    <property type="entry name" value="PROTEIN S40-7"/>
    <property type="match status" value="1"/>
</dbReference>
<evidence type="ECO:0000313" key="4">
    <source>
        <dbReference type="Proteomes" id="UP000250235"/>
    </source>
</evidence>
<dbReference type="OrthoDB" id="684536at2759"/>
<reference evidence="3 4" key="1">
    <citation type="journal article" date="2015" name="Proc. Natl. Acad. Sci. U.S.A.">
        <title>The resurrection genome of Boea hygrometrica: A blueprint for survival of dehydration.</title>
        <authorList>
            <person name="Xiao L."/>
            <person name="Yang G."/>
            <person name="Zhang L."/>
            <person name="Yang X."/>
            <person name="Zhao S."/>
            <person name="Ji Z."/>
            <person name="Zhou Q."/>
            <person name="Hu M."/>
            <person name="Wang Y."/>
            <person name="Chen M."/>
            <person name="Xu Y."/>
            <person name="Jin H."/>
            <person name="Xiao X."/>
            <person name="Hu G."/>
            <person name="Bao F."/>
            <person name="Hu Y."/>
            <person name="Wan P."/>
            <person name="Li L."/>
            <person name="Deng X."/>
            <person name="Kuang T."/>
            <person name="Xiang C."/>
            <person name="Zhu J.K."/>
            <person name="Oliver M.J."/>
            <person name="He Y."/>
        </authorList>
    </citation>
    <scope>NUCLEOTIDE SEQUENCE [LARGE SCALE GENOMIC DNA]</scope>
    <source>
        <strain evidence="4">cv. XS01</strain>
    </source>
</reference>
<feature type="compositionally biased region" description="Low complexity" evidence="2">
    <location>
        <begin position="44"/>
        <end position="53"/>
    </location>
</feature>
<name>A0A2Z7B7V8_9LAMI</name>
<accession>A0A2Z7B7V8</accession>
<sequence>MAAATRSLNHRRSPPSADRFLGTFQPQSSAATPPLELSEHDIFSSPSGSSSPSNLDANPTISPTVDAQNHGQNNHGILAALNDSSKSRSGSSSMPVFNHKASASVSLSPSSSTSPSTSFSSRMLIPKRPPPAPSQVDRMRVYHQSAPVRVPVIPEALRKKVMEFEGVLLEEEEEEEVEGNGVILPPHQMVAARHSPILACSVMEGAGRTLKGRDLRQVRNAVWRQTGFSD</sequence>
<comment type="similarity">
    <text evidence="1">Belongs to the senescence regulator S40 family.</text>
</comment>
<dbReference type="PANTHER" id="PTHR33083">
    <property type="entry name" value="EXPRESSED PROTEIN"/>
    <property type="match status" value="1"/>
</dbReference>
<keyword evidence="4" id="KW-1185">Reference proteome</keyword>
<dbReference type="GO" id="GO:0010150">
    <property type="term" value="P:leaf senescence"/>
    <property type="evidence" value="ECO:0007669"/>
    <property type="project" value="UniProtKB-ARBA"/>
</dbReference>
<feature type="compositionally biased region" description="Polar residues" evidence="2">
    <location>
        <begin position="54"/>
        <end position="75"/>
    </location>
</feature>
<dbReference type="InterPro" id="IPR007608">
    <property type="entry name" value="Senescence_reg_S40"/>
</dbReference>
<dbReference type="EMBL" id="KV008237">
    <property type="protein sequence ID" value="KZV30544.1"/>
    <property type="molecule type" value="Genomic_DNA"/>
</dbReference>
<dbReference type="AlphaFoldDB" id="A0A2Z7B7V8"/>
<proteinExistence type="inferred from homology"/>
<dbReference type="Pfam" id="PF04520">
    <property type="entry name" value="Senescence_reg"/>
    <property type="match status" value="1"/>
</dbReference>